<accession>A0A843Z3M9</accession>
<dbReference type="Proteomes" id="UP000469952">
    <property type="component" value="Unassembled WGS sequence"/>
</dbReference>
<dbReference type="AlphaFoldDB" id="A0A843Z3M9"/>
<evidence type="ECO:0000313" key="2">
    <source>
        <dbReference type="Proteomes" id="UP000469952"/>
    </source>
</evidence>
<reference evidence="1 2" key="1">
    <citation type="submission" date="2019-10" db="EMBL/GenBank/DDBJ databases">
        <title>WGS of Leuconostoc mesenteroides.</title>
        <authorList>
            <person name="Melo Bolivar J."/>
            <person name="Marino-Ramirez L."/>
            <person name="Villamil Diaz L.M."/>
        </authorList>
    </citation>
    <scope>NUCLEOTIDE SEQUENCE [LARGE SCALE GENOMIC DNA]</scope>
    <source>
        <strain evidence="1 2">M11</strain>
    </source>
</reference>
<dbReference type="GO" id="GO:0030153">
    <property type="term" value="P:bacteriocin immunity"/>
    <property type="evidence" value="ECO:0007669"/>
    <property type="project" value="InterPro"/>
</dbReference>
<organism evidence="1 2">
    <name type="scientific">Leuconostoc mesenteroides</name>
    <dbReference type="NCBI Taxonomy" id="1245"/>
    <lineage>
        <taxon>Bacteria</taxon>
        <taxon>Bacillati</taxon>
        <taxon>Bacillota</taxon>
        <taxon>Bacilli</taxon>
        <taxon>Lactobacillales</taxon>
        <taxon>Lactobacillaceae</taxon>
        <taxon>Leuconostoc</taxon>
    </lineage>
</organism>
<name>A0A843Z3M9_LEUME</name>
<dbReference type="InterPro" id="IPR015046">
    <property type="entry name" value="LciA_Immunity-like"/>
</dbReference>
<proteinExistence type="predicted"/>
<sequence length="97" mass="11220">MKIKWFSGGEERKSSAIPLIDDLISELNKKDDTEPVIVVLNKYKDELIKKETSVPFILSRFNADVSNAIRDNNIIMTDKESDILREIRQLSSIRYGY</sequence>
<comment type="caution">
    <text evidence="1">The sequence shown here is derived from an EMBL/GenBank/DDBJ whole genome shotgun (WGS) entry which is preliminary data.</text>
</comment>
<dbReference type="EMBL" id="WIPA01000027">
    <property type="protein sequence ID" value="MQR27525.1"/>
    <property type="molecule type" value="Genomic_DNA"/>
</dbReference>
<dbReference type="Gene3D" id="1.20.1440.140">
    <property type="match status" value="1"/>
</dbReference>
<protein>
    <submittedName>
        <fullName evidence="1">Bacteriocin immunity protein</fullName>
    </submittedName>
</protein>
<dbReference type="RefSeq" id="WP_004903690.1">
    <property type="nucleotide sequence ID" value="NZ_BCMO01000030.1"/>
</dbReference>
<dbReference type="Pfam" id="PF08951">
    <property type="entry name" value="EntA_Immun"/>
    <property type="match status" value="1"/>
</dbReference>
<dbReference type="InterPro" id="IPR053739">
    <property type="entry name" value="Bact_Immunity_Domain_sf"/>
</dbReference>
<gene>
    <name evidence="1" type="ORF">GFV13_09810</name>
</gene>
<evidence type="ECO:0000313" key="1">
    <source>
        <dbReference type="EMBL" id="MQR27525.1"/>
    </source>
</evidence>